<evidence type="ECO:0000313" key="2">
    <source>
        <dbReference type="Proteomes" id="UP000001889"/>
    </source>
</evidence>
<dbReference type="HOGENOM" id="CLU_3133883_0_0_6"/>
<protein>
    <submittedName>
        <fullName evidence="1">Uncharacterized protein</fullName>
    </submittedName>
</protein>
<dbReference type="EMBL" id="FN543502">
    <property type="protein sequence ID" value="CBG91499.1"/>
    <property type="molecule type" value="Genomic_DNA"/>
</dbReference>
<reference evidence="1 2" key="1">
    <citation type="journal article" date="2010" name="J. Bacteriol.">
        <title>The Citrobacter rodentium genome sequence reveals convergent evolution with human pathogenic Escherichia coli.</title>
        <authorList>
            <person name="Petty N.K."/>
            <person name="Bulgin R."/>
            <person name="Crepin V.F."/>
            <person name="Cerdeno-Tarraga A.M."/>
            <person name="Schroeder G.N."/>
            <person name="Quail M.A."/>
            <person name="Lennard N."/>
            <person name="Corton C."/>
            <person name="Barron A."/>
            <person name="Clark L."/>
            <person name="Toribio A.L."/>
            <person name="Parkhill J."/>
            <person name="Dougan G."/>
            <person name="Frankel G."/>
            <person name="Thomson N.R."/>
        </authorList>
    </citation>
    <scope>NUCLEOTIDE SEQUENCE [LARGE SCALE GENOMIC DNA]</scope>
    <source>
        <strain evidence="1 2">ICC168</strain>
    </source>
</reference>
<dbReference type="AlphaFoldDB" id="D2TR20"/>
<evidence type="ECO:0000313" key="1">
    <source>
        <dbReference type="EMBL" id="CBG91499.1"/>
    </source>
</evidence>
<proteinExistence type="predicted"/>
<dbReference type="STRING" id="637910.ROD_48091"/>
<gene>
    <name evidence="1" type="ordered locus">ROD_48091</name>
</gene>
<organism evidence="1 2">
    <name type="scientific">Citrobacter rodentium (strain ICC168)</name>
    <name type="common">Citrobacter freundii biotype 4280</name>
    <dbReference type="NCBI Taxonomy" id="637910"/>
    <lineage>
        <taxon>Bacteria</taxon>
        <taxon>Pseudomonadati</taxon>
        <taxon>Pseudomonadota</taxon>
        <taxon>Gammaproteobacteria</taxon>
        <taxon>Enterobacterales</taxon>
        <taxon>Enterobacteriaceae</taxon>
        <taxon>Citrobacter</taxon>
    </lineage>
</organism>
<keyword evidence="2" id="KW-1185">Reference proteome</keyword>
<dbReference type="Proteomes" id="UP000001889">
    <property type="component" value="Chromosome"/>
</dbReference>
<accession>D2TR20</accession>
<sequence length="49" mass="5895">MIMIVNHKDCKHFFDIEQADNYFLIYYLNSFGYKKFTPTLAENQSLDIN</sequence>
<name>D2TR20_CITRI</name>
<dbReference type="KEGG" id="cro:ROD_48091"/>